<organism evidence="2">
    <name type="scientific">Chryseobacterium arthrosphaerae</name>
    <dbReference type="NCBI Taxonomy" id="651561"/>
    <lineage>
        <taxon>Bacteria</taxon>
        <taxon>Pseudomonadati</taxon>
        <taxon>Bacteroidota</taxon>
        <taxon>Flavobacteriia</taxon>
        <taxon>Flavobacteriales</taxon>
        <taxon>Weeksellaceae</taxon>
        <taxon>Chryseobacterium group</taxon>
        <taxon>Chryseobacterium</taxon>
    </lineage>
</organism>
<keyword evidence="1" id="KW-0812">Transmembrane</keyword>
<proteinExistence type="predicted"/>
<dbReference type="EMBL" id="RYFC01000002">
    <property type="protein sequence ID" value="RTZ48358.1"/>
    <property type="molecule type" value="Genomic_DNA"/>
</dbReference>
<dbReference type="AlphaFoldDB" id="A0A432DXI5"/>
<sequence length="61" mass="6694">MENPVITGISISFTIKAIRTRNRLLLTAAPFPAVMKLNIFLTALTWSFARSPEVLKSGSAM</sequence>
<comment type="caution">
    <text evidence="2">The sequence shown here is derived from an EMBL/GenBank/DDBJ whole genome shotgun (WGS) entry which is preliminary data.</text>
</comment>
<keyword evidence="1" id="KW-0472">Membrane</keyword>
<dbReference type="Proteomes" id="UP000276953">
    <property type="component" value="Plasmid unnamed"/>
</dbReference>
<evidence type="ECO:0000256" key="1">
    <source>
        <dbReference type="SAM" id="Phobius"/>
    </source>
</evidence>
<keyword evidence="2" id="KW-0614">Plasmid</keyword>
<evidence type="ECO:0000313" key="2">
    <source>
        <dbReference type="EMBL" id="RTZ48358.1"/>
    </source>
</evidence>
<geneLocation type="plasmid" evidence="2">
    <name>unnamed</name>
</geneLocation>
<keyword evidence="1" id="KW-1133">Transmembrane helix</keyword>
<reference evidence="2" key="1">
    <citation type="submission" date="2018-12" db="EMBL/GenBank/DDBJ databases">
        <title>Draft Genome Sequence of Chryseobacterium arthrosphaerae strain ED882-96 Isolated from the Blood of a Patient with Liver Cirrhosis in Taiwan.</title>
        <authorList>
            <person name="Lin J.-N."/>
            <person name="Lai C.-H."/>
            <person name="Yang C.-H."/>
            <person name="Huang Y.-H."/>
        </authorList>
    </citation>
    <scope>NUCLEOTIDE SEQUENCE [LARGE SCALE GENOMIC DNA]</scope>
    <source>
        <strain evidence="2">ED882-96</strain>
        <plasmid evidence="2">unnamed</plasmid>
    </source>
</reference>
<feature type="transmembrane region" description="Helical" evidence="1">
    <location>
        <begin position="24"/>
        <end position="49"/>
    </location>
</feature>
<gene>
    <name evidence="2" type="ORF">EJ377_12070</name>
</gene>
<name>A0A432DXI5_9FLAO</name>
<protein>
    <submittedName>
        <fullName evidence="2">Uncharacterized protein</fullName>
    </submittedName>
</protein>
<accession>A0A432DXI5</accession>